<dbReference type="InterPro" id="IPR027417">
    <property type="entry name" value="P-loop_NTPase"/>
</dbReference>
<dbReference type="EMBL" id="CP115165">
    <property type="protein sequence ID" value="WDA57370.1"/>
    <property type="molecule type" value="Genomic_DNA"/>
</dbReference>
<keyword evidence="2" id="KW-1185">Reference proteome</keyword>
<gene>
    <name evidence="1" type="ORF">M8445_08270</name>
</gene>
<dbReference type="RefSeq" id="WP_273987278.1">
    <property type="nucleotide sequence ID" value="NZ_BAABQT010000007.1"/>
</dbReference>
<dbReference type="Proteomes" id="UP001217044">
    <property type="component" value="Chromosome"/>
</dbReference>
<evidence type="ECO:0008006" key="3">
    <source>
        <dbReference type="Google" id="ProtNLM"/>
    </source>
</evidence>
<evidence type="ECO:0000313" key="1">
    <source>
        <dbReference type="EMBL" id="WDA57370.1"/>
    </source>
</evidence>
<name>A0ABY7UWY5_9DEIO</name>
<reference evidence="1 2" key="1">
    <citation type="submission" date="2022-12" db="EMBL/GenBank/DDBJ databases">
        <title>Genome Sequence of Deinococcus aquaticus Type Strain PB314.</title>
        <authorList>
            <person name="Albert C."/>
            <person name="Hill J."/>
            <person name="Boren L."/>
            <person name="Scholz-Ng S."/>
            <person name="Fatema N."/>
            <person name="Grosso R."/>
            <person name="Soboslay E."/>
            <person name="Tuohy J."/>
        </authorList>
    </citation>
    <scope>NUCLEOTIDE SEQUENCE [LARGE SCALE GENOMIC DNA]</scope>
    <source>
        <strain evidence="1 2">PB-314</strain>
    </source>
</reference>
<sequence>MKDAPVTLQALATHLGEGGRSADNALGYLPGYADGTDVGALDLDAKDFPGEGMGEALRRVLDTFAGQGLNAYPERSTSGKGWHVWTFADGRLTWAEMIGALARIRELSGLPVTVETYPMGKPDAAGRWIITPYALALAERQGVTPRLGRTYLENADGQPIPVDELGEWIQRGPAQTFRRLAAQVPPACAPESPARKSGSDLAAPAVDVLLRLAASKAPPARHDAAAAFLNLGARAGDLQGMLEGLGGADVFSVWCADGSRTPAQWEEELQRWAVTIEAGGGEGRGVPYLRDVCGYDIPALPKAGGDDGESRRPPAGTRALEYAQEDGAELWHDQTGGTFLTVAVKGHREHYRLPGRAVRDYLQALFWQKERRALNGQALSEAVGLMQAIARREGQEYRTSLRVAHLDGRTFLDLGTDAWEAVEVSGGDWRVIAPDACPVRFTRPPGLLPLPVPVKGGELGELSSFLNTDERGLMMCAAWLLAALSGMSPFPVLALSGEQGTGKSTAATALRNLIDPNQADRRRAPKEERDLFVGAQNGHVMSLDNLSSIPAWLSDALCVLSTGGAFTARTLYSDGEETILEAVRPVIVNGIPDLLARPDLAERALTVTLYRIPPEQRRTERTFWKAYEEARPRLLGALLTALSESLRNLDSVELKEAPRLADFARLIVAGEKALPWAEGAFMTAYGDMQTEAASTVLDGDPVAEALRRLMHDQEQWTGTVKKLLGILGEREYPDGRVPQTWPRTPRALGASLRRLAPALSKTGYTVTPAGRSKDGERYHLSKVGESTYTTFTTYTGDVSDEEKPGEHCAAEVHPPLIEVHPAPVKRPVPAPVPEMEVIHEW</sequence>
<dbReference type="SUPFAM" id="SSF52540">
    <property type="entry name" value="P-loop containing nucleoside triphosphate hydrolases"/>
    <property type="match status" value="1"/>
</dbReference>
<evidence type="ECO:0000313" key="2">
    <source>
        <dbReference type="Proteomes" id="UP001217044"/>
    </source>
</evidence>
<accession>A0ABY7UWY5</accession>
<organism evidence="1 2">
    <name type="scientific">Deinococcus aquaticus</name>
    <dbReference type="NCBI Taxonomy" id="328692"/>
    <lineage>
        <taxon>Bacteria</taxon>
        <taxon>Thermotogati</taxon>
        <taxon>Deinococcota</taxon>
        <taxon>Deinococci</taxon>
        <taxon>Deinococcales</taxon>
        <taxon>Deinococcaceae</taxon>
        <taxon>Deinococcus</taxon>
    </lineage>
</organism>
<proteinExistence type="predicted"/>
<protein>
    <recommendedName>
        <fullName evidence="3">DNA primase/polymerase bifunctional N-terminal domain-containing protein</fullName>
    </recommendedName>
</protein>